<organism evidence="1 2">
    <name type="scientific">Cyprinus carpio carpio</name>
    <dbReference type="NCBI Taxonomy" id="630221"/>
    <lineage>
        <taxon>Eukaryota</taxon>
        <taxon>Metazoa</taxon>
        <taxon>Chordata</taxon>
        <taxon>Craniata</taxon>
        <taxon>Vertebrata</taxon>
        <taxon>Euteleostomi</taxon>
        <taxon>Actinopterygii</taxon>
        <taxon>Neopterygii</taxon>
        <taxon>Teleostei</taxon>
        <taxon>Ostariophysi</taxon>
        <taxon>Cypriniformes</taxon>
        <taxon>Cyprinidae</taxon>
        <taxon>Cyprininae</taxon>
        <taxon>Cyprinus</taxon>
    </lineage>
</organism>
<sequence length="337" mass="38035">MSAAGPPQSPGVAKTEVLVEDWCPGYNIISVLSSEIVPIMELLTSMKKHSVPEEVDLKDTVLNDDDIGDSCHEDFLHKAISSHLQTCGCSMVVGSNPEKVNKIVLTLCLFLTPAERKCSRLCHPDGSFKYDTGLFVQGLLKDSTGSFVLPYRQVLYSPYPTTHIDVDINTVKQMPPCHEHTYHQRRYMRAELSALWKAASEDDISSDNLINAQDSYTPDLNIFQDVMHKDTLVKSFIDEVFLLKPGLSLRSVYLSHFLLLLHRKALTLLRYIEDETQKGKKPFRSLRNLKTDLDLMVEGDLNIIMAMAEKLRAGLHSFVFGKSFLTSVQERDLLINF</sequence>
<dbReference type="AlphaFoldDB" id="A0A9J8DAI2"/>
<dbReference type="GO" id="GO:0006914">
    <property type="term" value="P:autophagy"/>
    <property type="evidence" value="ECO:0007669"/>
    <property type="project" value="TreeGrafter"/>
</dbReference>
<keyword evidence="2" id="KW-1185">Reference proteome</keyword>
<dbReference type="Pfam" id="PF15019">
    <property type="entry name" value="C9orf72-like"/>
    <property type="match status" value="1"/>
</dbReference>
<accession>A0A9J8DAI2</accession>
<dbReference type="Ensembl" id="ENSCCRT00000146915.1">
    <property type="protein sequence ID" value="ENSCCRP00000179184.1"/>
    <property type="gene ID" value="ENSCCRG00000050650.2"/>
</dbReference>
<dbReference type="GO" id="GO:0005768">
    <property type="term" value="C:endosome"/>
    <property type="evidence" value="ECO:0007669"/>
    <property type="project" value="TreeGrafter"/>
</dbReference>
<dbReference type="GO" id="GO:0005776">
    <property type="term" value="C:autophagosome"/>
    <property type="evidence" value="ECO:0007669"/>
    <property type="project" value="TreeGrafter"/>
</dbReference>
<dbReference type="PANTHER" id="PTHR31855:SF2">
    <property type="entry name" value="GUANINE NUCLEOTIDE EXCHANGE FACTOR C9ORF72"/>
    <property type="match status" value="1"/>
</dbReference>
<dbReference type="GO" id="GO:0006897">
    <property type="term" value="P:endocytosis"/>
    <property type="evidence" value="ECO:0007669"/>
    <property type="project" value="TreeGrafter"/>
</dbReference>
<evidence type="ECO:0000313" key="2">
    <source>
        <dbReference type="Proteomes" id="UP001108240"/>
    </source>
</evidence>
<dbReference type="PANTHER" id="PTHR31855">
    <property type="entry name" value="GUANINE NUCLEOTIDE EXCHANGE C9ORF72"/>
    <property type="match status" value="1"/>
</dbReference>
<dbReference type="Proteomes" id="UP001108240">
    <property type="component" value="Unplaced"/>
</dbReference>
<reference evidence="1" key="2">
    <citation type="submission" date="2025-09" db="UniProtKB">
        <authorList>
            <consortium name="Ensembl"/>
        </authorList>
    </citation>
    <scope>IDENTIFICATION</scope>
</reference>
<dbReference type="GeneTree" id="ENSGT00390000005644"/>
<dbReference type="InterPro" id="IPR027819">
    <property type="entry name" value="C9orf72"/>
</dbReference>
<proteinExistence type="predicted"/>
<dbReference type="PROSITE" id="PS51835">
    <property type="entry name" value="DENN_C9ORF72"/>
    <property type="match status" value="1"/>
</dbReference>
<protein>
    <submittedName>
        <fullName evidence="1">Uncharacterized protein</fullName>
    </submittedName>
</protein>
<evidence type="ECO:0000313" key="1">
    <source>
        <dbReference type="Ensembl" id="ENSCCRP00000179184.1"/>
    </source>
</evidence>
<name>A0A9J8DAI2_CYPCA</name>
<dbReference type="GO" id="GO:0005085">
    <property type="term" value="F:guanyl-nucleotide exchange factor activity"/>
    <property type="evidence" value="ECO:0007669"/>
    <property type="project" value="InterPro"/>
</dbReference>
<reference evidence="1" key="1">
    <citation type="submission" date="2025-08" db="UniProtKB">
        <authorList>
            <consortium name="Ensembl"/>
        </authorList>
    </citation>
    <scope>IDENTIFICATION</scope>
</reference>